<proteinExistence type="predicted"/>
<dbReference type="InParanoid" id="A0A1E7ELK4"/>
<feature type="region of interest" description="Disordered" evidence="1">
    <location>
        <begin position="18"/>
        <end position="157"/>
    </location>
</feature>
<keyword evidence="3" id="KW-1185">Reference proteome</keyword>
<dbReference type="Proteomes" id="UP000095751">
    <property type="component" value="Unassembled WGS sequence"/>
</dbReference>
<feature type="compositionally biased region" description="Basic and acidic residues" evidence="1">
    <location>
        <begin position="22"/>
        <end position="38"/>
    </location>
</feature>
<accession>A0A1E7ELK4</accession>
<evidence type="ECO:0000256" key="1">
    <source>
        <dbReference type="SAM" id="MobiDB-lite"/>
    </source>
</evidence>
<organism evidence="2 3">
    <name type="scientific">Fragilariopsis cylindrus CCMP1102</name>
    <dbReference type="NCBI Taxonomy" id="635003"/>
    <lineage>
        <taxon>Eukaryota</taxon>
        <taxon>Sar</taxon>
        <taxon>Stramenopiles</taxon>
        <taxon>Ochrophyta</taxon>
        <taxon>Bacillariophyta</taxon>
        <taxon>Bacillariophyceae</taxon>
        <taxon>Bacillariophycidae</taxon>
        <taxon>Bacillariales</taxon>
        <taxon>Bacillariaceae</taxon>
        <taxon>Fragilariopsis</taxon>
    </lineage>
</organism>
<evidence type="ECO:0000313" key="2">
    <source>
        <dbReference type="EMBL" id="OEU06800.1"/>
    </source>
</evidence>
<feature type="compositionally biased region" description="Acidic residues" evidence="1">
    <location>
        <begin position="110"/>
        <end position="124"/>
    </location>
</feature>
<reference evidence="2 3" key="1">
    <citation type="submission" date="2016-09" db="EMBL/GenBank/DDBJ databases">
        <title>Extensive genetic diversity and differential bi-allelic expression allows diatom success in the polar Southern Ocean.</title>
        <authorList>
            <consortium name="DOE Joint Genome Institute"/>
            <person name="Mock T."/>
            <person name="Otillar R.P."/>
            <person name="Strauss J."/>
            <person name="Dupont C."/>
            <person name="Frickenhaus S."/>
            <person name="Maumus F."/>
            <person name="Mcmullan M."/>
            <person name="Sanges R."/>
            <person name="Schmutz J."/>
            <person name="Toseland A."/>
            <person name="Valas R."/>
            <person name="Veluchamy A."/>
            <person name="Ward B.J."/>
            <person name="Allen A."/>
            <person name="Barry K."/>
            <person name="Falciatore A."/>
            <person name="Ferrante M."/>
            <person name="Fortunato A.E."/>
            <person name="Gloeckner G."/>
            <person name="Gruber A."/>
            <person name="Hipkin R."/>
            <person name="Janech M."/>
            <person name="Kroth P."/>
            <person name="Leese F."/>
            <person name="Lindquist E."/>
            <person name="Lyon B.R."/>
            <person name="Martin J."/>
            <person name="Mayer C."/>
            <person name="Parker M."/>
            <person name="Quesneville H."/>
            <person name="Raymond J."/>
            <person name="Uhlig C."/>
            <person name="Valentin K.U."/>
            <person name="Worden A.Z."/>
            <person name="Armbrust E.V."/>
            <person name="Bowler C."/>
            <person name="Green B."/>
            <person name="Moulton V."/>
            <person name="Van Oosterhout C."/>
            <person name="Grigoriev I."/>
        </authorList>
    </citation>
    <scope>NUCLEOTIDE SEQUENCE [LARGE SCALE GENOMIC DNA]</scope>
    <source>
        <strain evidence="2 3">CCMP1102</strain>
    </source>
</reference>
<protein>
    <submittedName>
        <fullName evidence="2">Uncharacterized protein</fullName>
    </submittedName>
</protein>
<dbReference type="KEGG" id="fcy:FRACYDRAFT_252984"/>
<evidence type="ECO:0000313" key="3">
    <source>
        <dbReference type="Proteomes" id="UP000095751"/>
    </source>
</evidence>
<name>A0A1E7ELK4_9STRA</name>
<feature type="compositionally biased region" description="Acidic residues" evidence="1">
    <location>
        <begin position="39"/>
        <end position="49"/>
    </location>
</feature>
<dbReference type="AlphaFoldDB" id="A0A1E7ELK4"/>
<sequence length="157" mass="17110">MHPERILENCPLKQASLVPEVTDLRTEGLRTSTTKDNDDSSDDDSDGGGEDNTRRREGIYNDDDDDSLSGLPDPSKSTCCSLKMAEKPPAGSFIHEVPLSDDSSSSNEKEGDDENKDIVPDFDESISQLIRKRREPPLASRPSTIDGVPTEKAGTGF</sequence>
<gene>
    <name evidence="2" type="ORF">FRACYDRAFT_252984</name>
</gene>
<dbReference type="EMBL" id="KV784397">
    <property type="protein sequence ID" value="OEU06800.1"/>
    <property type="molecule type" value="Genomic_DNA"/>
</dbReference>